<dbReference type="KEGG" id="hba:Hbal_0231"/>
<dbReference type="CDD" id="cd06259">
    <property type="entry name" value="YdcF-like"/>
    <property type="match status" value="1"/>
</dbReference>
<dbReference type="GO" id="GO:0005886">
    <property type="term" value="C:plasma membrane"/>
    <property type="evidence" value="ECO:0007669"/>
    <property type="project" value="TreeGrafter"/>
</dbReference>
<protein>
    <recommendedName>
        <fullName evidence="1">DUF218 domain-containing protein</fullName>
    </recommendedName>
</protein>
<dbReference type="InterPro" id="IPR003848">
    <property type="entry name" value="DUF218"/>
</dbReference>
<dbReference type="Proteomes" id="UP000002745">
    <property type="component" value="Chromosome"/>
</dbReference>
<evidence type="ECO:0000313" key="3">
    <source>
        <dbReference type="Proteomes" id="UP000002745"/>
    </source>
</evidence>
<dbReference type="EMBL" id="CP001678">
    <property type="protein sequence ID" value="ACT57933.1"/>
    <property type="molecule type" value="Genomic_DNA"/>
</dbReference>
<dbReference type="InterPro" id="IPR051599">
    <property type="entry name" value="Cell_Envelope_Assoc"/>
</dbReference>
<keyword evidence="3" id="KW-1185">Reference proteome</keyword>
<dbReference type="GO" id="GO:0043164">
    <property type="term" value="P:Gram-negative-bacterium-type cell wall biogenesis"/>
    <property type="evidence" value="ECO:0007669"/>
    <property type="project" value="TreeGrafter"/>
</dbReference>
<proteinExistence type="predicted"/>
<dbReference type="OrthoDB" id="9812311at2"/>
<evidence type="ECO:0000313" key="2">
    <source>
        <dbReference type="EMBL" id="ACT57933.1"/>
    </source>
</evidence>
<gene>
    <name evidence="2" type="ordered locus">Hbal_0231</name>
</gene>
<dbReference type="HOGENOM" id="CLU_080658_0_0_5"/>
<dbReference type="PANTHER" id="PTHR30336:SF4">
    <property type="entry name" value="ENVELOPE BIOGENESIS FACTOR ELYC"/>
    <property type="match status" value="1"/>
</dbReference>
<sequence length="197" mass="22012">MKSLTKKIRNAFLVFCLFLIGYDFVSFSYRAAQLATPQFDTSNPHAVIALTGGSNRIAFAAEIAKDQNLPLFISGVNREAKPDEVAIAAGVDTAFFECCTTLGYKARTTYENGLEVAQWSTKSGYTRLIIVTSNYHMERALLELERAMPNVTLTGLAVASPAIKADAWWTDMRSAKRMGIEWVKWRIIKTRRLFQSG</sequence>
<name>C6XLM7_HIRBI</name>
<dbReference type="GO" id="GO:0000270">
    <property type="term" value="P:peptidoglycan metabolic process"/>
    <property type="evidence" value="ECO:0007669"/>
    <property type="project" value="TreeGrafter"/>
</dbReference>
<evidence type="ECO:0000259" key="1">
    <source>
        <dbReference type="Pfam" id="PF02698"/>
    </source>
</evidence>
<dbReference type="Pfam" id="PF02698">
    <property type="entry name" value="DUF218"/>
    <property type="match status" value="1"/>
</dbReference>
<reference evidence="3" key="1">
    <citation type="journal article" date="2011" name="J. Bacteriol.">
        <title>Genome sequences of eight morphologically diverse alphaproteobacteria.</title>
        <authorList>
            <consortium name="US DOE Joint Genome Institute"/>
            <person name="Brown P.J."/>
            <person name="Kysela D.T."/>
            <person name="Buechlein A."/>
            <person name="Hemmerich C."/>
            <person name="Brun Y.V."/>
        </authorList>
    </citation>
    <scope>NUCLEOTIDE SEQUENCE [LARGE SCALE GENOMIC DNA]</scope>
    <source>
        <strain evidence="3">ATCC 49814 / DSM 5838 / IFAM 1418</strain>
    </source>
</reference>
<feature type="domain" description="DUF218" evidence="1">
    <location>
        <begin position="47"/>
        <end position="161"/>
    </location>
</feature>
<dbReference type="AlphaFoldDB" id="C6XLM7"/>
<dbReference type="eggNOG" id="COG1434">
    <property type="taxonomic scope" value="Bacteria"/>
</dbReference>
<dbReference type="PANTHER" id="PTHR30336">
    <property type="entry name" value="INNER MEMBRANE PROTEIN, PROBABLE PERMEASE"/>
    <property type="match status" value="1"/>
</dbReference>
<accession>C6XLM7</accession>
<organism evidence="2 3">
    <name type="scientific">Hirschia baltica (strain ATCC 49814 / DSM 5838 / IFAM 1418)</name>
    <dbReference type="NCBI Taxonomy" id="582402"/>
    <lineage>
        <taxon>Bacteria</taxon>
        <taxon>Pseudomonadati</taxon>
        <taxon>Pseudomonadota</taxon>
        <taxon>Alphaproteobacteria</taxon>
        <taxon>Hyphomonadales</taxon>
        <taxon>Hyphomonadaceae</taxon>
        <taxon>Hirschia</taxon>
    </lineage>
</organism>
<dbReference type="STRING" id="582402.Hbal_0231"/>